<gene>
    <name evidence="1" type="ORF">ONB1V03_LOCUS17579</name>
</gene>
<evidence type="ECO:0000313" key="2">
    <source>
        <dbReference type="Proteomes" id="UP000728032"/>
    </source>
</evidence>
<keyword evidence="2" id="KW-1185">Reference proteome</keyword>
<evidence type="ECO:0000313" key="1">
    <source>
        <dbReference type="EMBL" id="CAD7661017.1"/>
    </source>
</evidence>
<organism evidence="1">
    <name type="scientific">Oppiella nova</name>
    <dbReference type="NCBI Taxonomy" id="334625"/>
    <lineage>
        <taxon>Eukaryota</taxon>
        <taxon>Metazoa</taxon>
        <taxon>Ecdysozoa</taxon>
        <taxon>Arthropoda</taxon>
        <taxon>Chelicerata</taxon>
        <taxon>Arachnida</taxon>
        <taxon>Acari</taxon>
        <taxon>Acariformes</taxon>
        <taxon>Sarcoptiformes</taxon>
        <taxon>Oribatida</taxon>
        <taxon>Brachypylina</taxon>
        <taxon>Oppioidea</taxon>
        <taxon>Oppiidae</taxon>
        <taxon>Oppiella</taxon>
    </lineage>
</organism>
<feature type="non-terminal residue" evidence="1">
    <location>
        <position position="1"/>
    </location>
</feature>
<sequence length="79" mass="8915">MVAPVPIICIQLRKATLSCIIYHLGYTSFDNPAYDWPIIPGYPCPPREIARTKCLGPKDCLYPNPRDCSRFIQCNDASI</sequence>
<proteinExistence type="predicted"/>
<dbReference type="AlphaFoldDB" id="A0A7R9MIS6"/>
<dbReference type="OrthoDB" id="6407093at2759"/>
<protein>
    <submittedName>
        <fullName evidence="1">Uncharacterized protein</fullName>
    </submittedName>
</protein>
<dbReference type="Proteomes" id="UP000728032">
    <property type="component" value="Unassembled WGS sequence"/>
</dbReference>
<accession>A0A7R9MIS6</accession>
<name>A0A7R9MIS6_9ACAR</name>
<reference evidence="1" key="1">
    <citation type="submission" date="2020-11" db="EMBL/GenBank/DDBJ databases">
        <authorList>
            <person name="Tran Van P."/>
        </authorList>
    </citation>
    <scope>NUCLEOTIDE SEQUENCE</scope>
</reference>
<dbReference type="EMBL" id="CAJPVJ010022132">
    <property type="protein sequence ID" value="CAG2178153.1"/>
    <property type="molecule type" value="Genomic_DNA"/>
</dbReference>
<dbReference type="EMBL" id="OC936957">
    <property type="protein sequence ID" value="CAD7661017.1"/>
    <property type="molecule type" value="Genomic_DNA"/>
</dbReference>